<reference evidence="2 3" key="1">
    <citation type="submission" date="2014-04" db="EMBL/GenBank/DDBJ databases">
        <authorList>
            <consortium name="DOE Joint Genome Institute"/>
            <person name="Kuo A."/>
            <person name="Kohler A."/>
            <person name="Nagy L.G."/>
            <person name="Floudas D."/>
            <person name="Copeland A."/>
            <person name="Barry K.W."/>
            <person name="Cichocki N."/>
            <person name="Veneault-Fourrey C."/>
            <person name="LaButti K."/>
            <person name="Lindquist E.A."/>
            <person name="Lipzen A."/>
            <person name="Lundell T."/>
            <person name="Morin E."/>
            <person name="Murat C."/>
            <person name="Sun H."/>
            <person name="Tunlid A."/>
            <person name="Henrissat B."/>
            <person name="Grigoriev I.V."/>
            <person name="Hibbett D.S."/>
            <person name="Martin F."/>
            <person name="Nordberg H.P."/>
            <person name="Cantor M.N."/>
            <person name="Hua S.X."/>
        </authorList>
    </citation>
    <scope>NUCLEOTIDE SEQUENCE [LARGE SCALE GENOMIC DNA]</scope>
    <source>
        <strain evidence="2 3">Foug A</strain>
    </source>
</reference>
<sequence length="154" mass="16591">MPRGTKDTEDKTDGNPNTCILCSCGIGPLPNKFGPARGVVPFKVGPPIGIPHKQKTKCTVEDMEDKDTGESPVTPTILAMCKVKPHCAIQPPKAWQPVLQTLPVQAHQLLEKETEEDEDKLEDEAEISGAAVHDVEQDSEENAMTGPGDEGKPL</sequence>
<dbReference type="InParanoid" id="A0A0C2ZWI3"/>
<reference evidence="3" key="2">
    <citation type="submission" date="2015-01" db="EMBL/GenBank/DDBJ databases">
        <title>Evolutionary Origins and Diversification of the Mycorrhizal Mutualists.</title>
        <authorList>
            <consortium name="DOE Joint Genome Institute"/>
            <consortium name="Mycorrhizal Genomics Consortium"/>
            <person name="Kohler A."/>
            <person name="Kuo A."/>
            <person name="Nagy L.G."/>
            <person name="Floudas D."/>
            <person name="Copeland A."/>
            <person name="Barry K.W."/>
            <person name="Cichocki N."/>
            <person name="Veneault-Fourrey C."/>
            <person name="LaButti K."/>
            <person name="Lindquist E.A."/>
            <person name="Lipzen A."/>
            <person name="Lundell T."/>
            <person name="Morin E."/>
            <person name="Murat C."/>
            <person name="Riley R."/>
            <person name="Ohm R."/>
            <person name="Sun H."/>
            <person name="Tunlid A."/>
            <person name="Henrissat B."/>
            <person name="Grigoriev I.V."/>
            <person name="Hibbett D.S."/>
            <person name="Martin F."/>
        </authorList>
    </citation>
    <scope>NUCLEOTIDE SEQUENCE [LARGE SCALE GENOMIC DNA]</scope>
    <source>
        <strain evidence="3">Foug A</strain>
    </source>
</reference>
<dbReference type="HOGENOM" id="CLU_1705293_0_0_1"/>
<feature type="region of interest" description="Disordered" evidence="1">
    <location>
        <begin position="50"/>
        <end position="73"/>
    </location>
</feature>
<feature type="compositionally biased region" description="Acidic residues" evidence="1">
    <location>
        <begin position="113"/>
        <end position="126"/>
    </location>
</feature>
<organism evidence="2 3">
    <name type="scientific">Scleroderma citrinum Foug A</name>
    <dbReference type="NCBI Taxonomy" id="1036808"/>
    <lineage>
        <taxon>Eukaryota</taxon>
        <taxon>Fungi</taxon>
        <taxon>Dikarya</taxon>
        <taxon>Basidiomycota</taxon>
        <taxon>Agaricomycotina</taxon>
        <taxon>Agaricomycetes</taxon>
        <taxon>Agaricomycetidae</taxon>
        <taxon>Boletales</taxon>
        <taxon>Sclerodermatineae</taxon>
        <taxon>Sclerodermataceae</taxon>
        <taxon>Scleroderma</taxon>
    </lineage>
</organism>
<evidence type="ECO:0000313" key="2">
    <source>
        <dbReference type="EMBL" id="KIM56832.1"/>
    </source>
</evidence>
<proteinExistence type="predicted"/>
<keyword evidence="3" id="KW-1185">Reference proteome</keyword>
<dbReference type="OrthoDB" id="10649436at2759"/>
<dbReference type="EMBL" id="KN822109">
    <property type="protein sequence ID" value="KIM56832.1"/>
    <property type="molecule type" value="Genomic_DNA"/>
</dbReference>
<evidence type="ECO:0000256" key="1">
    <source>
        <dbReference type="SAM" id="MobiDB-lite"/>
    </source>
</evidence>
<protein>
    <submittedName>
        <fullName evidence="2">Uncharacterized protein</fullName>
    </submittedName>
</protein>
<dbReference type="PROSITE" id="PS51257">
    <property type="entry name" value="PROKAR_LIPOPROTEIN"/>
    <property type="match status" value="1"/>
</dbReference>
<dbReference type="AlphaFoldDB" id="A0A0C2ZWI3"/>
<gene>
    <name evidence="2" type="ORF">SCLCIDRAFT_29260</name>
</gene>
<accession>A0A0C2ZWI3</accession>
<dbReference type="Proteomes" id="UP000053989">
    <property type="component" value="Unassembled WGS sequence"/>
</dbReference>
<feature type="region of interest" description="Disordered" evidence="1">
    <location>
        <begin position="112"/>
        <end position="154"/>
    </location>
</feature>
<name>A0A0C2ZWI3_9AGAM</name>
<evidence type="ECO:0000313" key="3">
    <source>
        <dbReference type="Proteomes" id="UP000053989"/>
    </source>
</evidence>